<sequence>MTASVKGSIKDVNGNVGVNNAAGAGNQQKNDVALANASSALLASASTGGVQLNQNTVVTSSLPLNVSASLSDSVKNVTGNVGVNNAAGLGNQQINTLSIASASGK</sequence>
<dbReference type="RefSeq" id="WP_230370720.1">
    <property type="nucleotide sequence ID" value="NZ_WLYX01000001.1"/>
</dbReference>
<proteinExistence type="predicted"/>
<evidence type="ECO:0000313" key="2">
    <source>
        <dbReference type="Proteomes" id="UP000446658"/>
    </source>
</evidence>
<dbReference type="AlphaFoldDB" id="A0A844GB46"/>
<comment type="caution">
    <text evidence="1">The sequence shown here is derived from an EMBL/GenBank/DDBJ whole genome shotgun (WGS) entry which is preliminary data.</text>
</comment>
<reference evidence="1 2" key="1">
    <citation type="submission" date="2019-11" db="EMBL/GenBank/DDBJ databases">
        <title>Draft genome sequence of Paludibacterium sp. dN18-1.</title>
        <authorList>
            <person name="Im W.-T."/>
        </authorList>
    </citation>
    <scope>NUCLEOTIDE SEQUENCE [LARGE SCALE GENOMIC DNA]</scope>
    <source>
        <strain evidence="2">dN 18-1</strain>
    </source>
</reference>
<protein>
    <submittedName>
        <fullName evidence="1">Uncharacterized protein</fullName>
    </submittedName>
</protein>
<organism evidence="1 2">
    <name type="scientific">Paludibacterium denitrificans</name>
    <dbReference type="NCBI Taxonomy" id="2675226"/>
    <lineage>
        <taxon>Bacteria</taxon>
        <taxon>Pseudomonadati</taxon>
        <taxon>Pseudomonadota</taxon>
        <taxon>Betaproteobacteria</taxon>
        <taxon>Neisseriales</taxon>
        <taxon>Chromobacteriaceae</taxon>
        <taxon>Paludibacterium</taxon>
    </lineage>
</organism>
<gene>
    <name evidence="1" type="ORF">GKE73_13315</name>
</gene>
<keyword evidence="2" id="KW-1185">Reference proteome</keyword>
<dbReference type="Proteomes" id="UP000446658">
    <property type="component" value="Unassembled WGS sequence"/>
</dbReference>
<accession>A0A844GB46</accession>
<name>A0A844GB46_9NEIS</name>
<dbReference type="EMBL" id="WLYX01000001">
    <property type="protein sequence ID" value="MTD33653.1"/>
    <property type="molecule type" value="Genomic_DNA"/>
</dbReference>
<evidence type="ECO:0000313" key="1">
    <source>
        <dbReference type="EMBL" id="MTD33653.1"/>
    </source>
</evidence>